<dbReference type="PANTHER" id="PTHR43270:SF12">
    <property type="entry name" value="SUCCINYL-DIAMINOPIMELATE DESUCCINYLASE"/>
    <property type="match status" value="1"/>
</dbReference>
<proteinExistence type="predicted"/>
<keyword evidence="5" id="KW-1185">Reference proteome</keyword>
<evidence type="ECO:0000256" key="2">
    <source>
        <dbReference type="ARBA" id="ARBA00022723"/>
    </source>
</evidence>
<dbReference type="InterPro" id="IPR002933">
    <property type="entry name" value="Peptidase_M20"/>
</dbReference>
<dbReference type="Proteomes" id="UP000237889">
    <property type="component" value="Chromosome"/>
</dbReference>
<protein>
    <submittedName>
        <fullName evidence="4">Uncharacterized protein</fullName>
    </submittedName>
</protein>
<accession>A0A2S0NGR8</accession>
<keyword evidence="3" id="KW-0378">Hydrolase</keyword>
<dbReference type="Gene3D" id="3.40.630.10">
    <property type="entry name" value="Zn peptidases"/>
    <property type="match status" value="1"/>
</dbReference>
<dbReference type="GO" id="GO:0008233">
    <property type="term" value="F:peptidase activity"/>
    <property type="evidence" value="ECO:0007669"/>
    <property type="project" value="UniProtKB-KW"/>
</dbReference>
<organism evidence="4 5">
    <name type="scientific">Phreatobacter cathodiphilus</name>
    <dbReference type="NCBI Taxonomy" id="1868589"/>
    <lineage>
        <taxon>Bacteria</taxon>
        <taxon>Pseudomonadati</taxon>
        <taxon>Pseudomonadota</taxon>
        <taxon>Alphaproteobacteria</taxon>
        <taxon>Hyphomicrobiales</taxon>
        <taxon>Phreatobacteraceae</taxon>
        <taxon>Phreatobacter</taxon>
    </lineage>
</organism>
<dbReference type="GO" id="GO:0046872">
    <property type="term" value="F:metal ion binding"/>
    <property type="evidence" value="ECO:0007669"/>
    <property type="project" value="UniProtKB-KW"/>
</dbReference>
<sequence>MTRASAIAAAHQMFDDGSLKEIFARRIAIPTESQNPARAPDLARYLTEEMQPSLEAMGFSCRILTHPNAKGPFLLAERIEDPALVTVLGYGHGDVIAGLEGKWKEGRDPWTLDDTGDTWYGRGVVDNKGQHAINIEALRCVLKTRGKLGFNVRYLIEMGEEVGSAGLHDLARDNRDLFLADILIGSDGPRMTAERPTLCLGSRGAYRIDLTIDAREGGHHSGNWGGLLSNPAVRLAHAISTIIGPTGQVRVHELLPKEMPDSVKRALSDIEPASIPGGPQIETWWGEPGFTPAEKVYGWNTFEVLALGAGDISNPQNAVPPAAKAVCQIRTVVGSDPDGFIPAIQRHLARHGFPDVQVTSGRDIAFKATRTDPDHPWVRWAAASIAETTGKKPAVIPNAGGSLPNDVFAEIIGMPTIWVPHSYPGCSQHAPNEHVPSALVREAIGLMAGLYWDLGEGTHPKLAR</sequence>
<evidence type="ECO:0000313" key="5">
    <source>
        <dbReference type="Proteomes" id="UP000237889"/>
    </source>
</evidence>
<dbReference type="PANTHER" id="PTHR43270">
    <property type="entry name" value="BETA-ALA-HIS DIPEPTIDASE"/>
    <property type="match status" value="1"/>
</dbReference>
<dbReference type="SUPFAM" id="SSF53187">
    <property type="entry name" value="Zn-dependent exopeptidases"/>
    <property type="match status" value="1"/>
</dbReference>
<gene>
    <name evidence="4" type="ORF">C6569_21300</name>
</gene>
<name>A0A2S0NGR8_9HYPH</name>
<evidence type="ECO:0000256" key="1">
    <source>
        <dbReference type="ARBA" id="ARBA00022670"/>
    </source>
</evidence>
<dbReference type="NCBIfam" id="NF005478">
    <property type="entry name" value="PRK07079.1"/>
    <property type="match status" value="1"/>
</dbReference>
<dbReference type="EMBL" id="CP027668">
    <property type="protein sequence ID" value="AVO47374.1"/>
    <property type="molecule type" value="Genomic_DNA"/>
</dbReference>
<keyword evidence="2" id="KW-0479">Metal-binding</keyword>
<dbReference type="Gene3D" id="3.30.70.360">
    <property type="match status" value="1"/>
</dbReference>
<dbReference type="KEGG" id="phr:C6569_21300"/>
<evidence type="ECO:0000256" key="3">
    <source>
        <dbReference type="ARBA" id="ARBA00022801"/>
    </source>
</evidence>
<dbReference type="InterPro" id="IPR051458">
    <property type="entry name" value="Cyt/Met_Dipeptidase"/>
</dbReference>
<dbReference type="OrthoDB" id="9761532at2"/>
<keyword evidence="1" id="KW-0645">Protease</keyword>
<dbReference type="GO" id="GO:0006508">
    <property type="term" value="P:proteolysis"/>
    <property type="evidence" value="ECO:0007669"/>
    <property type="project" value="UniProtKB-KW"/>
</dbReference>
<reference evidence="4 5" key="1">
    <citation type="submission" date="2018-03" db="EMBL/GenBank/DDBJ databases">
        <title>Genome sequencing of Phreatobacter sp.</title>
        <authorList>
            <person name="Kim S.-J."/>
            <person name="Heo J."/>
            <person name="Kwon S.-W."/>
        </authorList>
    </citation>
    <scope>NUCLEOTIDE SEQUENCE [LARGE SCALE GENOMIC DNA]</scope>
    <source>
        <strain evidence="4 5">S-12</strain>
    </source>
</reference>
<dbReference type="RefSeq" id="WP_106750744.1">
    <property type="nucleotide sequence ID" value="NZ_CP027668.1"/>
</dbReference>
<dbReference type="AlphaFoldDB" id="A0A2S0NGR8"/>
<evidence type="ECO:0000313" key="4">
    <source>
        <dbReference type="EMBL" id="AVO47374.1"/>
    </source>
</evidence>
<dbReference type="Pfam" id="PF01546">
    <property type="entry name" value="Peptidase_M20"/>
    <property type="match status" value="1"/>
</dbReference>